<evidence type="ECO:0000256" key="1">
    <source>
        <dbReference type="SAM" id="Phobius"/>
    </source>
</evidence>
<gene>
    <name evidence="2" type="ORF">C8D97_10245</name>
</gene>
<dbReference type="RefSeq" id="WP_109761730.1">
    <property type="nucleotide sequence ID" value="NZ_QGGU01000002.1"/>
</dbReference>
<organism evidence="2 3">
    <name type="scientific">Pleionea mediterranea</name>
    <dbReference type="NCBI Taxonomy" id="523701"/>
    <lineage>
        <taxon>Bacteria</taxon>
        <taxon>Pseudomonadati</taxon>
        <taxon>Pseudomonadota</taxon>
        <taxon>Gammaproteobacteria</taxon>
        <taxon>Oceanospirillales</taxon>
        <taxon>Pleioneaceae</taxon>
        <taxon>Pleionea</taxon>
    </lineage>
</organism>
<evidence type="ECO:0008006" key="4">
    <source>
        <dbReference type="Google" id="ProtNLM"/>
    </source>
</evidence>
<proteinExistence type="predicted"/>
<accession>A0A316GG31</accession>
<dbReference type="NCBIfam" id="NF033233">
    <property type="entry name" value="twin_helix"/>
    <property type="match status" value="1"/>
</dbReference>
<comment type="caution">
    <text evidence="2">The sequence shown here is derived from an EMBL/GenBank/DDBJ whole genome shotgun (WGS) entry which is preliminary data.</text>
</comment>
<name>A0A316GG31_9GAMM</name>
<dbReference type="Pfam" id="PF11137">
    <property type="entry name" value="DUF2909"/>
    <property type="match status" value="1"/>
</dbReference>
<reference evidence="2 3" key="1">
    <citation type="submission" date="2018-05" db="EMBL/GenBank/DDBJ databases">
        <title>Genomic Encyclopedia of Type Strains, Phase IV (KMG-IV): sequencing the most valuable type-strain genomes for metagenomic binning, comparative biology and taxonomic classification.</title>
        <authorList>
            <person name="Goeker M."/>
        </authorList>
    </citation>
    <scope>NUCLEOTIDE SEQUENCE [LARGE SCALE GENOMIC DNA]</scope>
    <source>
        <strain evidence="2 3">DSM 25350</strain>
    </source>
</reference>
<keyword evidence="1" id="KW-0472">Membrane</keyword>
<keyword evidence="3" id="KW-1185">Reference proteome</keyword>
<keyword evidence="1" id="KW-0812">Transmembrane</keyword>
<dbReference type="EMBL" id="QGGU01000002">
    <property type="protein sequence ID" value="PWK53657.1"/>
    <property type="molecule type" value="Genomic_DNA"/>
</dbReference>
<keyword evidence="1" id="KW-1133">Transmembrane helix</keyword>
<protein>
    <recommendedName>
        <fullName evidence="4">DUF2909 family protein</fullName>
    </recommendedName>
</protein>
<evidence type="ECO:0000313" key="3">
    <source>
        <dbReference type="Proteomes" id="UP000245790"/>
    </source>
</evidence>
<sequence length="77" mass="8702">MLGKIIIIVLLLAIAFNLFRGLYFLVKDQDRGSKRVVNSLSWRIGLSIVLFILIFVLNYFGIIELHSLPQAPVETNG</sequence>
<dbReference type="Proteomes" id="UP000245790">
    <property type="component" value="Unassembled WGS sequence"/>
</dbReference>
<feature type="transmembrane region" description="Helical" evidence="1">
    <location>
        <begin position="6"/>
        <end position="23"/>
    </location>
</feature>
<evidence type="ECO:0000313" key="2">
    <source>
        <dbReference type="EMBL" id="PWK53657.1"/>
    </source>
</evidence>
<dbReference type="OrthoDB" id="6198161at2"/>
<dbReference type="AlphaFoldDB" id="A0A316GG31"/>
<dbReference type="InterPro" id="IPR021313">
    <property type="entry name" value="DUF2909"/>
</dbReference>
<feature type="transmembrane region" description="Helical" evidence="1">
    <location>
        <begin position="44"/>
        <end position="63"/>
    </location>
</feature>